<evidence type="ECO:0000313" key="1">
    <source>
        <dbReference type="EMBL" id="RSU02739.1"/>
    </source>
</evidence>
<proteinExistence type="predicted"/>
<dbReference type="Proteomes" id="UP000288197">
    <property type="component" value="Unassembled WGS sequence"/>
</dbReference>
<name>A0A430A6Z9_9ENTE</name>
<gene>
    <name evidence="1" type="ORF">CBF32_05580</name>
</gene>
<dbReference type="InterPro" id="IPR021351">
    <property type="entry name" value="DUF2969"/>
</dbReference>
<dbReference type="Pfam" id="PF11184">
    <property type="entry name" value="DUF2969"/>
    <property type="match status" value="1"/>
</dbReference>
<keyword evidence="2" id="KW-1185">Reference proteome</keyword>
<dbReference type="AlphaFoldDB" id="A0A430A6Z9"/>
<evidence type="ECO:0000313" key="2">
    <source>
        <dbReference type="Proteomes" id="UP000288197"/>
    </source>
</evidence>
<reference evidence="1 2" key="1">
    <citation type="submission" date="2017-05" db="EMBL/GenBank/DDBJ databases">
        <title>Vagococcus spp. assemblies.</title>
        <authorList>
            <person name="Gulvik C.A."/>
        </authorList>
    </citation>
    <scope>NUCLEOTIDE SEQUENCE [LARGE SCALE GENOMIC DNA]</scope>
    <source>
        <strain evidence="1 2">NCFB 2497</strain>
    </source>
</reference>
<dbReference type="EMBL" id="NGJX01000004">
    <property type="protein sequence ID" value="RSU02739.1"/>
    <property type="molecule type" value="Genomic_DNA"/>
</dbReference>
<sequence>MKNVRKNKPVEVEIKETEIKKDGETLAHHQLFIGKRMIGEVTALDSTKFEVKSDDSFVGFVKTMDQGYEEVLRNWNLHNN</sequence>
<comment type="caution">
    <text evidence="1">The sequence shown here is derived from an EMBL/GenBank/DDBJ whole genome shotgun (WGS) entry which is preliminary data.</text>
</comment>
<dbReference type="OrthoDB" id="2151809at2"/>
<protein>
    <recommendedName>
        <fullName evidence="3">DUF2969 family protein</fullName>
    </recommendedName>
</protein>
<organism evidence="1 2">
    <name type="scientific">Vagococcus fluvialis</name>
    <dbReference type="NCBI Taxonomy" id="2738"/>
    <lineage>
        <taxon>Bacteria</taxon>
        <taxon>Bacillati</taxon>
        <taxon>Bacillota</taxon>
        <taxon>Bacilli</taxon>
        <taxon>Lactobacillales</taxon>
        <taxon>Enterococcaceae</taxon>
        <taxon>Vagococcus</taxon>
    </lineage>
</organism>
<evidence type="ECO:0008006" key="3">
    <source>
        <dbReference type="Google" id="ProtNLM"/>
    </source>
</evidence>
<accession>A0A430A6Z9</accession>